<dbReference type="GO" id="GO:0102211">
    <property type="term" value="F:unsaturated rhamnogalacturonyl hydrolase activity"/>
    <property type="evidence" value="ECO:0007669"/>
    <property type="project" value="UniProtKB-EC"/>
</dbReference>
<keyword evidence="2" id="KW-0326">Glycosidase</keyword>
<accession>A0A644TWF9</accession>
<proteinExistence type="predicted"/>
<dbReference type="InterPro" id="IPR012341">
    <property type="entry name" value="6hp_glycosidase-like_sf"/>
</dbReference>
<name>A0A644TWF9_9ZZZZ</name>
<keyword evidence="1 2" id="KW-0378">Hydrolase</keyword>
<dbReference type="GO" id="GO:0005975">
    <property type="term" value="P:carbohydrate metabolic process"/>
    <property type="evidence" value="ECO:0007669"/>
    <property type="project" value="InterPro"/>
</dbReference>
<dbReference type="PANTHER" id="PTHR33886">
    <property type="entry name" value="UNSATURATED RHAMNOGALACTURONAN HYDROLASE (EUROFUNG)"/>
    <property type="match status" value="1"/>
</dbReference>
<protein>
    <submittedName>
        <fullName evidence="2">Unsaturated rhamnogalacturonyl hydrolase YteR</fullName>
        <ecNumber evidence="2">3.2.1.172</ecNumber>
    </submittedName>
</protein>
<evidence type="ECO:0000256" key="1">
    <source>
        <dbReference type="ARBA" id="ARBA00022801"/>
    </source>
</evidence>
<dbReference type="PANTHER" id="PTHR33886:SF8">
    <property type="entry name" value="UNSATURATED RHAMNOGALACTURONAN HYDROLASE (EUROFUNG)"/>
    <property type="match status" value="1"/>
</dbReference>
<dbReference type="InterPro" id="IPR008928">
    <property type="entry name" value="6-hairpin_glycosidase_sf"/>
</dbReference>
<evidence type="ECO:0000313" key="2">
    <source>
        <dbReference type="EMBL" id="MPL70767.1"/>
    </source>
</evidence>
<sequence length="370" mass="41240">MDTTQRIGYKALLAGLVDAALQDCRPDTAKWNYETGLLLCAVRNTSQKLFANSRDDALRKIAETLVAPDGSITGYRLDEFNIDQINAGKFILSMWKDSGDERFKIAVEQLIRQLVSHPRTPSGSYWHKKIYPNQVWLDGLYMFGPFAARYAAEFYSPKLFDDICLQLFHVRDGMKDEASGLYYHAMDESRLMGWSDPISGLSPHIWGRAVGWLSMALVDVLDWLPENYSGRPGLIAMYRDLMKAVAKVQDGSGLWFQILDMAGAPGNYLEESASAMFAYGFLKGMRRGILEPAVFVKPAERALAGICDRFVTRDTAGRVHVGGICKVAGLGGNPYRDGSYAYYLSEPIVSDDYKGTGPLILALCEACRQF</sequence>
<reference evidence="2" key="1">
    <citation type="submission" date="2019-08" db="EMBL/GenBank/DDBJ databases">
        <authorList>
            <person name="Kucharzyk K."/>
            <person name="Murdoch R.W."/>
            <person name="Higgins S."/>
            <person name="Loffler F."/>
        </authorList>
    </citation>
    <scope>NUCLEOTIDE SEQUENCE</scope>
</reference>
<organism evidence="2">
    <name type="scientific">bioreactor metagenome</name>
    <dbReference type="NCBI Taxonomy" id="1076179"/>
    <lineage>
        <taxon>unclassified sequences</taxon>
        <taxon>metagenomes</taxon>
        <taxon>ecological metagenomes</taxon>
    </lineage>
</organism>
<gene>
    <name evidence="2" type="primary">yteR_1</name>
    <name evidence="2" type="ORF">SDC9_16528</name>
</gene>
<dbReference type="EC" id="3.2.1.172" evidence="2"/>
<dbReference type="Pfam" id="PF07470">
    <property type="entry name" value="Glyco_hydro_88"/>
    <property type="match status" value="1"/>
</dbReference>
<comment type="caution">
    <text evidence="2">The sequence shown here is derived from an EMBL/GenBank/DDBJ whole genome shotgun (WGS) entry which is preliminary data.</text>
</comment>
<dbReference type="EMBL" id="VSSQ01000055">
    <property type="protein sequence ID" value="MPL70767.1"/>
    <property type="molecule type" value="Genomic_DNA"/>
</dbReference>
<dbReference type="InterPro" id="IPR010905">
    <property type="entry name" value="Glyco_hydro_88"/>
</dbReference>
<dbReference type="Gene3D" id="1.50.10.10">
    <property type="match status" value="1"/>
</dbReference>
<dbReference type="InterPro" id="IPR052043">
    <property type="entry name" value="PolySaccharide_Degr_Enz"/>
</dbReference>
<dbReference type="AlphaFoldDB" id="A0A644TWF9"/>
<dbReference type="SUPFAM" id="SSF48208">
    <property type="entry name" value="Six-hairpin glycosidases"/>
    <property type="match status" value="1"/>
</dbReference>